<dbReference type="PANTHER" id="PTHR14084">
    <property type="entry name" value="KYNURENINASE"/>
    <property type="match status" value="1"/>
</dbReference>
<comment type="function">
    <text evidence="4 6">Catalyzes the cleavage of L-kynurenine (L-Kyn) and L-3-hydroxykynurenine (L-3OHKyn) into anthranilic acid (AA) and 3-hydroxyanthranilic acid (3-OHAA), respectively.</text>
</comment>
<dbReference type="GO" id="GO:0019805">
    <property type="term" value="P:quinolinate biosynthetic process"/>
    <property type="evidence" value="ECO:0007669"/>
    <property type="project" value="UniProtKB-UniRule"/>
</dbReference>
<feature type="binding site" evidence="4">
    <location>
        <position position="179"/>
    </location>
    <ligand>
        <name>pyridoxal 5'-phosphate</name>
        <dbReference type="ChEBI" id="CHEBI:597326"/>
    </ligand>
</feature>
<name>A0A094J787_9GAMM</name>
<comment type="pathway">
    <text evidence="4 6">Amino-acid degradation; L-kynurenine degradation; L-alanine and anthranilate from L-kynurenine: step 1/1.</text>
</comment>
<organism evidence="7 8">
    <name type="scientific">Pseudidiomarina atlantica</name>
    <dbReference type="NCBI Taxonomy" id="1517416"/>
    <lineage>
        <taxon>Bacteria</taxon>
        <taxon>Pseudomonadati</taxon>
        <taxon>Pseudomonadota</taxon>
        <taxon>Gammaproteobacteria</taxon>
        <taxon>Alteromonadales</taxon>
        <taxon>Idiomarinaceae</taxon>
        <taxon>Pseudidiomarina</taxon>
    </lineage>
</organism>
<dbReference type="Gene3D" id="3.40.640.10">
    <property type="entry name" value="Type I PLP-dependent aspartate aminotransferase-like (Major domain)"/>
    <property type="match status" value="1"/>
</dbReference>
<proteinExistence type="inferred from homology"/>
<dbReference type="EMBL" id="JPIN01000008">
    <property type="protein sequence ID" value="KFZ28461.1"/>
    <property type="molecule type" value="Genomic_DNA"/>
</dbReference>
<comment type="caution">
    <text evidence="7">The sequence shown here is derived from an EMBL/GenBank/DDBJ whole genome shotgun (WGS) entry which is preliminary data.</text>
</comment>
<gene>
    <name evidence="4" type="primary">kynU</name>
    <name evidence="7" type="ORF">IDAT_09120</name>
</gene>
<evidence type="ECO:0000313" key="8">
    <source>
        <dbReference type="Proteomes" id="UP000053718"/>
    </source>
</evidence>
<accession>A0A094J787</accession>
<dbReference type="InterPro" id="IPR015424">
    <property type="entry name" value="PyrdxlP-dep_Trfase"/>
</dbReference>
<feature type="binding site" evidence="4">
    <location>
        <position position="289"/>
    </location>
    <ligand>
        <name>pyridoxal 5'-phosphate</name>
        <dbReference type="ChEBI" id="CHEBI:597326"/>
    </ligand>
</feature>
<keyword evidence="3 4" id="KW-0663">Pyridoxal phosphate</keyword>
<evidence type="ECO:0000256" key="2">
    <source>
        <dbReference type="ARBA" id="ARBA00022801"/>
    </source>
</evidence>
<dbReference type="GO" id="GO:0030429">
    <property type="term" value="F:kynureninase activity"/>
    <property type="evidence" value="ECO:0007669"/>
    <property type="project" value="UniProtKB-UniRule"/>
</dbReference>
<protein>
    <recommendedName>
        <fullName evidence="4 5">Kynureninase</fullName>
        <ecNumber evidence="4 5">3.7.1.3</ecNumber>
    </recommendedName>
    <alternativeName>
        <fullName evidence="4">L-kynurenine hydrolase</fullName>
    </alternativeName>
</protein>
<dbReference type="eggNOG" id="COG3844">
    <property type="taxonomic scope" value="Bacteria"/>
</dbReference>
<feature type="binding site" evidence="4">
    <location>
        <position position="211"/>
    </location>
    <ligand>
        <name>pyridoxal 5'-phosphate</name>
        <dbReference type="ChEBI" id="CHEBI:597326"/>
    </ligand>
</feature>
<dbReference type="PANTHER" id="PTHR14084:SF0">
    <property type="entry name" value="KYNURENINASE"/>
    <property type="match status" value="1"/>
</dbReference>
<dbReference type="UniPathway" id="UPA00253">
    <property type="reaction ID" value="UER00329"/>
</dbReference>
<dbReference type="GO" id="GO:0019441">
    <property type="term" value="P:L-tryptophan catabolic process to kynurenine"/>
    <property type="evidence" value="ECO:0007669"/>
    <property type="project" value="TreeGrafter"/>
</dbReference>
<dbReference type="InterPro" id="IPR015422">
    <property type="entry name" value="PyrdxlP-dep_Trfase_small"/>
</dbReference>
<dbReference type="HAMAP" id="MF_01970">
    <property type="entry name" value="Kynureninase"/>
    <property type="match status" value="1"/>
</dbReference>
<feature type="binding site" evidence="4">
    <location>
        <position position="100"/>
    </location>
    <ligand>
        <name>pyridoxal 5'-phosphate</name>
        <dbReference type="ChEBI" id="CHEBI:597326"/>
    </ligand>
</feature>
<evidence type="ECO:0000256" key="1">
    <source>
        <dbReference type="ARBA" id="ARBA00022642"/>
    </source>
</evidence>
<evidence type="ECO:0000256" key="4">
    <source>
        <dbReference type="HAMAP-Rule" id="MF_01970"/>
    </source>
</evidence>
<dbReference type="GO" id="GO:0009435">
    <property type="term" value="P:NAD+ biosynthetic process"/>
    <property type="evidence" value="ECO:0007669"/>
    <property type="project" value="UniProtKB-UniRule"/>
</dbReference>
<evidence type="ECO:0000256" key="3">
    <source>
        <dbReference type="ARBA" id="ARBA00022898"/>
    </source>
</evidence>
<comment type="catalytic activity">
    <reaction evidence="6">
        <text>3-hydroxy-L-kynurenine + H2O = 3-hydroxyanthranilate + L-alanine + H(+)</text>
        <dbReference type="Rhea" id="RHEA:25143"/>
        <dbReference type="ChEBI" id="CHEBI:15377"/>
        <dbReference type="ChEBI" id="CHEBI:15378"/>
        <dbReference type="ChEBI" id="CHEBI:36559"/>
        <dbReference type="ChEBI" id="CHEBI:57972"/>
        <dbReference type="ChEBI" id="CHEBI:58125"/>
        <dbReference type="EC" id="3.7.1.3"/>
    </reaction>
</comment>
<keyword evidence="2 4" id="KW-0378">Hydrolase</keyword>
<dbReference type="GO" id="GO:0097053">
    <property type="term" value="P:L-kynurenine catabolic process"/>
    <property type="evidence" value="ECO:0007669"/>
    <property type="project" value="UniProtKB-UniRule"/>
</dbReference>
<feature type="modified residue" description="N6-(pyridoxal phosphate)lysine" evidence="4">
    <location>
        <position position="234"/>
    </location>
</feature>
<comment type="pathway">
    <text evidence="4 6">Cofactor biosynthesis; NAD(+) biosynthesis; quinolinate from L-kynurenine: step 2/3.</text>
</comment>
<dbReference type="NCBIfam" id="TIGR01814">
    <property type="entry name" value="kynureninase"/>
    <property type="match status" value="1"/>
</dbReference>
<dbReference type="Gene3D" id="3.90.1150.10">
    <property type="entry name" value="Aspartate Aminotransferase, domain 1"/>
    <property type="match status" value="1"/>
</dbReference>
<evidence type="ECO:0000256" key="5">
    <source>
        <dbReference type="NCBIfam" id="TIGR01814"/>
    </source>
</evidence>
<comment type="similarity">
    <text evidence="4 6">Belongs to the kynureninase family.</text>
</comment>
<dbReference type="Proteomes" id="UP000053718">
    <property type="component" value="Unassembled WGS sequence"/>
</dbReference>
<evidence type="ECO:0000313" key="7">
    <source>
        <dbReference type="EMBL" id="KFZ28461.1"/>
    </source>
</evidence>
<dbReference type="Pfam" id="PF22580">
    <property type="entry name" value="KYNU_C"/>
    <property type="match status" value="1"/>
</dbReference>
<dbReference type="GO" id="GO:0043420">
    <property type="term" value="P:anthranilate metabolic process"/>
    <property type="evidence" value="ECO:0007669"/>
    <property type="project" value="TreeGrafter"/>
</dbReference>
<dbReference type="AlphaFoldDB" id="A0A094J787"/>
<feature type="binding site" evidence="4">
    <location>
        <position position="208"/>
    </location>
    <ligand>
        <name>pyridoxal 5'-phosphate</name>
        <dbReference type="ChEBI" id="CHEBI:597326"/>
    </ligand>
</feature>
<comment type="catalytic activity">
    <reaction evidence="4 6">
        <text>L-kynurenine + H2O = anthranilate + L-alanine + H(+)</text>
        <dbReference type="Rhea" id="RHEA:16813"/>
        <dbReference type="ChEBI" id="CHEBI:15377"/>
        <dbReference type="ChEBI" id="CHEBI:15378"/>
        <dbReference type="ChEBI" id="CHEBI:16567"/>
        <dbReference type="ChEBI" id="CHEBI:57959"/>
        <dbReference type="ChEBI" id="CHEBI:57972"/>
        <dbReference type="EC" id="3.7.1.3"/>
    </reaction>
</comment>
<feature type="binding site" evidence="4">
    <location>
        <position position="233"/>
    </location>
    <ligand>
        <name>pyridoxal 5'-phosphate</name>
        <dbReference type="ChEBI" id="CHEBI:597326"/>
    </ligand>
</feature>
<sequence>MSTIDFSALDALDQRDPLADKRQLFVIPEDTVYLDGNSLGLLTHATQQRVAEVTRQQWGQDAISSWNKHQWVHLPRLVGDKLAPIIGAATGQVICCDSISVNLFKALSAALHLQRQRGEQQRTKVISTRDNFPTDLYMVQGLEQLLGAQHCHLQMVEEADLLTAAEDLFDAETAILLVTEVNFRSGRRLPVAELIRKAHAAGVLVIVDLAHSAGAMPVRLDEWQADFAVGCTYKYLNGGPGAPAFVYVAQRHLGQFVQPLAGWFGHAQPFAFEPRYEPAPGIEIMLSGTPSVLAMAAVDSALDAFAGVDLAVVREKSLALAEAFLQQLAASGLATEFECISPAAAERGSQLSFAHPQAYAICQALIDAKVVADFRAPHYLRVGFTPLYTSFRDIGVAVEQLTHIMREQTYLQPQYQKRHAVT</sequence>
<dbReference type="PIRSF" id="PIRSF038800">
    <property type="entry name" value="KYNU"/>
    <property type="match status" value="1"/>
</dbReference>
<dbReference type="UniPathway" id="UPA00334">
    <property type="reaction ID" value="UER00455"/>
</dbReference>
<dbReference type="GO" id="GO:0030170">
    <property type="term" value="F:pyridoxal phosphate binding"/>
    <property type="evidence" value="ECO:0007669"/>
    <property type="project" value="UniProtKB-UniRule"/>
</dbReference>
<keyword evidence="8" id="KW-1185">Reference proteome</keyword>
<dbReference type="SUPFAM" id="SSF53383">
    <property type="entry name" value="PLP-dependent transferases"/>
    <property type="match status" value="1"/>
</dbReference>
<dbReference type="EC" id="3.7.1.3" evidence="4 5"/>
<keyword evidence="1 4" id="KW-0662">Pyridine nucleotide biosynthesis</keyword>
<dbReference type="STRING" id="1517416.IDAT_09120"/>
<feature type="binding site" evidence="4">
    <location>
        <begin position="132"/>
        <end position="135"/>
    </location>
    <ligand>
        <name>pyridoxal 5'-phosphate</name>
        <dbReference type="ChEBI" id="CHEBI:597326"/>
    </ligand>
</feature>
<reference evidence="7 8" key="1">
    <citation type="submission" date="2014-06" db="EMBL/GenBank/DDBJ databases">
        <title>Draft genome sequence of Idiomarina sp. MCCC 1A10513.</title>
        <authorList>
            <person name="Du J."/>
            <person name="Lai Q."/>
            <person name="Shao Z."/>
        </authorList>
    </citation>
    <scope>NUCLEOTIDE SEQUENCE [LARGE SCALE GENOMIC DNA]</scope>
    <source>
        <strain evidence="7 8">MCCC 1A10513</strain>
    </source>
</reference>
<comment type="cofactor">
    <cofactor evidence="4 6">
        <name>pyridoxal 5'-phosphate</name>
        <dbReference type="ChEBI" id="CHEBI:597326"/>
    </cofactor>
</comment>
<dbReference type="InterPro" id="IPR010111">
    <property type="entry name" value="Kynureninase"/>
</dbReference>
<comment type="subunit">
    <text evidence="4 6">Homodimer.</text>
</comment>
<evidence type="ECO:0000256" key="6">
    <source>
        <dbReference type="PIRNR" id="PIRNR038800"/>
    </source>
</evidence>
<dbReference type="GO" id="GO:0005737">
    <property type="term" value="C:cytoplasm"/>
    <property type="evidence" value="ECO:0007669"/>
    <property type="project" value="UniProtKB-UniRule"/>
</dbReference>
<feature type="binding site" evidence="4">
    <location>
        <position position="99"/>
    </location>
    <ligand>
        <name>pyridoxal 5'-phosphate</name>
        <dbReference type="ChEBI" id="CHEBI:597326"/>
    </ligand>
</feature>
<feature type="binding site" evidence="4">
    <location>
        <position position="263"/>
    </location>
    <ligand>
        <name>pyridoxal 5'-phosphate</name>
        <dbReference type="ChEBI" id="CHEBI:597326"/>
    </ligand>
</feature>
<dbReference type="InterPro" id="IPR015421">
    <property type="entry name" value="PyrdxlP-dep_Trfase_major"/>
</dbReference>